<evidence type="ECO:0000313" key="12">
    <source>
        <dbReference type="EMBL" id="GAA0153948.1"/>
    </source>
</evidence>
<keyword evidence="13" id="KW-1185">Reference proteome</keyword>
<keyword evidence="9" id="KW-0539">Nucleus</keyword>
<evidence type="ECO:0000259" key="11">
    <source>
        <dbReference type="PROSITE" id="PS50808"/>
    </source>
</evidence>
<keyword evidence="4 10" id="KW-0863">Zinc-finger</keyword>
<dbReference type="PROSITE" id="PS50808">
    <property type="entry name" value="ZF_BED"/>
    <property type="match status" value="1"/>
</dbReference>
<dbReference type="GO" id="GO:0046983">
    <property type="term" value="F:protein dimerization activity"/>
    <property type="evidence" value="ECO:0007669"/>
    <property type="project" value="InterPro"/>
</dbReference>
<dbReference type="GO" id="GO:0008270">
    <property type="term" value="F:zinc ion binding"/>
    <property type="evidence" value="ECO:0007669"/>
    <property type="project" value="UniProtKB-KW"/>
</dbReference>
<dbReference type="EMBL" id="BAABME010002285">
    <property type="protein sequence ID" value="GAA0153948.1"/>
    <property type="molecule type" value="Genomic_DNA"/>
</dbReference>
<evidence type="ECO:0000256" key="4">
    <source>
        <dbReference type="ARBA" id="ARBA00022771"/>
    </source>
</evidence>
<dbReference type="SUPFAM" id="SSF53098">
    <property type="entry name" value="Ribonuclease H-like"/>
    <property type="match status" value="1"/>
</dbReference>
<dbReference type="GO" id="GO:0003677">
    <property type="term" value="F:DNA binding"/>
    <property type="evidence" value="ECO:0007669"/>
    <property type="project" value="UniProtKB-KW"/>
</dbReference>
<dbReference type="Pfam" id="PF14372">
    <property type="entry name" value="hAT-like_RNase-H"/>
    <property type="match status" value="1"/>
</dbReference>
<evidence type="ECO:0000313" key="13">
    <source>
        <dbReference type="Proteomes" id="UP001454036"/>
    </source>
</evidence>
<evidence type="ECO:0000256" key="9">
    <source>
        <dbReference type="ARBA" id="ARBA00023242"/>
    </source>
</evidence>
<keyword evidence="8" id="KW-0804">Transcription</keyword>
<keyword evidence="3" id="KW-0479">Metal-binding</keyword>
<dbReference type="InterPro" id="IPR003656">
    <property type="entry name" value="Znf_BED"/>
</dbReference>
<dbReference type="InterPro" id="IPR025525">
    <property type="entry name" value="hAT-like_transposase_RNase-H"/>
</dbReference>
<keyword evidence="5" id="KW-0862">Zinc</keyword>
<dbReference type="Pfam" id="PF05699">
    <property type="entry name" value="Dimer_Tnp_hAT"/>
    <property type="match status" value="1"/>
</dbReference>
<dbReference type="SMART" id="SM00614">
    <property type="entry name" value="ZnF_BED"/>
    <property type="match status" value="1"/>
</dbReference>
<dbReference type="PANTHER" id="PTHR46481">
    <property type="entry name" value="ZINC FINGER BED DOMAIN-CONTAINING PROTEIN 4"/>
    <property type="match status" value="1"/>
</dbReference>
<evidence type="ECO:0000256" key="6">
    <source>
        <dbReference type="ARBA" id="ARBA00023015"/>
    </source>
</evidence>
<evidence type="ECO:0000256" key="7">
    <source>
        <dbReference type="ARBA" id="ARBA00023125"/>
    </source>
</evidence>
<dbReference type="AlphaFoldDB" id="A0AAV3PUP3"/>
<evidence type="ECO:0000256" key="3">
    <source>
        <dbReference type="ARBA" id="ARBA00022723"/>
    </source>
</evidence>
<reference evidence="12 13" key="1">
    <citation type="submission" date="2024-01" db="EMBL/GenBank/DDBJ databases">
        <title>The complete chloroplast genome sequence of Lithospermum erythrorhizon: insights into the phylogenetic relationship among Boraginaceae species and the maternal lineages of purple gromwells.</title>
        <authorList>
            <person name="Okada T."/>
            <person name="Watanabe K."/>
        </authorList>
    </citation>
    <scope>NUCLEOTIDE SEQUENCE [LARGE SCALE GENOMIC DNA]</scope>
</reference>
<accession>A0AAV3PUP3</accession>
<keyword evidence="6" id="KW-0805">Transcription regulation</keyword>
<evidence type="ECO:0000256" key="2">
    <source>
        <dbReference type="ARBA" id="ARBA00011738"/>
    </source>
</evidence>
<protein>
    <recommendedName>
        <fullName evidence="11">BED-type domain-containing protein</fullName>
    </recommendedName>
</protein>
<comment type="subunit">
    <text evidence="2">Homodimer.</text>
</comment>
<dbReference type="Proteomes" id="UP001454036">
    <property type="component" value="Unassembled WGS sequence"/>
</dbReference>
<comment type="subcellular location">
    <subcellularLocation>
        <location evidence="1">Nucleus</location>
    </subcellularLocation>
</comment>
<dbReference type="Pfam" id="PF02892">
    <property type="entry name" value="zf-BED"/>
    <property type="match status" value="1"/>
</dbReference>
<comment type="caution">
    <text evidence="12">The sequence shown here is derived from an EMBL/GenBank/DDBJ whole genome shotgun (WGS) entry which is preliminary data.</text>
</comment>
<dbReference type="SUPFAM" id="SSF57667">
    <property type="entry name" value="beta-beta-alpha zinc fingers"/>
    <property type="match status" value="1"/>
</dbReference>
<organism evidence="12 13">
    <name type="scientific">Lithospermum erythrorhizon</name>
    <name type="common">Purple gromwell</name>
    <name type="synonym">Lithospermum officinale var. erythrorhizon</name>
    <dbReference type="NCBI Taxonomy" id="34254"/>
    <lineage>
        <taxon>Eukaryota</taxon>
        <taxon>Viridiplantae</taxon>
        <taxon>Streptophyta</taxon>
        <taxon>Embryophyta</taxon>
        <taxon>Tracheophyta</taxon>
        <taxon>Spermatophyta</taxon>
        <taxon>Magnoliopsida</taxon>
        <taxon>eudicotyledons</taxon>
        <taxon>Gunneridae</taxon>
        <taxon>Pentapetalae</taxon>
        <taxon>asterids</taxon>
        <taxon>lamiids</taxon>
        <taxon>Boraginales</taxon>
        <taxon>Boraginaceae</taxon>
        <taxon>Boraginoideae</taxon>
        <taxon>Lithospermeae</taxon>
        <taxon>Lithospermum</taxon>
    </lineage>
</organism>
<dbReference type="InterPro" id="IPR008906">
    <property type="entry name" value="HATC_C_dom"/>
</dbReference>
<dbReference type="InterPro" id="IPR012337">
    <property type="entry name" value="RNaseH-like_sf"/>
</dbReference>
<name>A0AAV3PUP3_LITER</name>
<feature type="domain" description="BED-type" evidence="11">
    <location>
        <begin position="14"/>
        <end position="72"/>
    </location>
</feature>
<proteinExistence type="predicted"/>
<dbReference type="GO" id="GO:0005634">
    <property type="term" value="C:nucleus"/>
    <property type="evidence" value="ECO:0007669"/>
    <property type="project" value="UniProtKB-SubCell"/>
</dbReference>
<dbReference type="PANTHER" id="PTHR46481:SF11">
    <property type="entry name" value="ZINC FINGER BED DOMAIN-CONTAINING PROTEIN RICESLEEPER 2-LIKE"/>
    <property type="match status" value="1"/>
</dbReference>
<dbReference type="InterPro" id="IPR052035">
    <property type="entry name" value="ZnF_BED_domain_contain"/>
</dbReference>
<gene>
    <name evidence="12" type="ORF">LIER_12064</name>
</gene>
<evidence type="ECO:0000256" key="8">
    <source>
        <dbReference type="ARBA" id="ARBA00023163"/>
    </source>
</evidence>
<keyword evidence="7" id="KW-0238">DNA-binding</keyword>
<evidence type="ECO:0000256" key="5">
    <source>
        <dbReference type="ARBA" id="ARBA00022833"/>
    </source>
</evidence>
<evidence type="ECO:0000256" key="1">
    <source>
        <dbReference type="ARBA" id="ARBA00004123"/>
    </source>
</evidence>
<dbReference type="InterPro" id="IPR036236">
    <property type="entry name" value="Znf_C2H2_sf"/>
</dbReference>
<sequence>MEASDEVVVLNSSRLKSVVWNDFVRVKKGDSCLAICRHCDRKLSGSSSSGTSHLRNHLIRCRRSRGNKKDAVTIAHHHYPLARMMILHGYPLSMVDDIGFRVFVRNLQPLSHIQMFDRLEADCKELYNNEKHKLYQEFHSLPARISLSANLWSSNRGTHFLCLAAHYIDDAWNLKKKILNFIPTQPQHLLAQLILSSIRDWDIDSKLFSVTFDNNTAHDGILCTIRDQLCQHKFLLCDGQLFDIRCAAEMVNVMVLVILKNSRQILDKIRESIRYVKSSQVTQAKFNEMIRTVGVGSQRCLCIDNSSQWNSTITMLDTALEYKDVFPLLQEQDPSYSTCPSGKEWERTSAIAAFLIHFLEVTNLFAGIKDSTANTYFADICDVHLQLIDWCQHTDEFVHDLALELKNKFDEYWKKCSLALAIAAILDPRYKMKLVEYYYPQIYGSKSSDCIKIVSECMKALYNSHATYSPPNSHDRCPSSQDRLTGFDRYVHQTSQSQNIKSDLDRYLEEPLFPRNTDFTILTWWRVHTPRYPVLSMMARNILGIPMSKVQSEYAFNIRNRELDSYQSSLSSDILQVLMCTQDWMREELGGSNP</sequence>
<evidence type="ECO:0000256" key="10">
    <source>
        <dbReference type="PROSITE-ProRule" id="PRU00027"/>
    </source>
</evidence>